<comment type="caution">
    <text evidence="1">The sequence shown here is derived from an EMBL/GenBank/DDBJ whole genome shotgun (WGS) entry which is preliminary data.</text>
</comment>
<accession>A0A5C5Z1X5</accession>
<gene>
    <name evidence="1" type="ORF">CA13_20380</name>
</gene>
<dbReference type="RefSeq" id="WP_146395724.1">
    <property type="nucleotide sequence ID" value="NZ_SJPJ01000001.1"/>
</dbReference>
<evidence type="ECO:0000313" key="1">
    <source>
        <dbReference type="EMBL" id="TWT80593.1"/>
    </source>
</evidence>
<reference evidence="1 2" key="1">
    <citation type="submission" date="2019-02" db="EMBL/GenBank/DDBJ databases">
        <title>Deep-cultivation of Planctomycetes and their phenomic and genomic characterization uncovers novel biology.</title>
        <authorList>
            <person name="Wiegand S."/>
            <person name="Jogler M."/>
            <person name="Boedeker C."/>
            <person name="Pinto D."/>
            <person name="Vollmers J."/>
            <person name="Rivas-Marin E."/>
            <person name="Kohn T."/>
            <person name="Peeters S.H."/>
            <person name="Heuer A."/>
            <person name="Rast P."/>
            <person name="Oberbeckmann S."/>
            <person name="Bunk B."/>
            <person name="Jeske O."/>
            <person name="Meyerdierks A."/>
            <person name="Storesund J.E."/>
            <person name="Kallscheuer N."/>
            <person name="Luecker S."/>
            <person name="Lage O.M."/>
            <person name="Pohl T."/>
            <person name="Merkel B.J."/>
            <person name="Hornburger P."/>
            <person name="Mueller R.-W."/>
            <person name="Bruemmer F."/>
            <person name="Labrenz M."/>
            <person name="Spormann A.M."/>
            <person name="Op Den Camp H."/>
            <person name="Overmann J."/>
            <person name="Amann R."/>
            <person name="Jetten M.S.M."/>
            <person name="Mascher T."/>
            <person name="Medema M.H."/>
            <person name="Devos D.P."/>
            <person name="Kaster A.-K."/>
            <person name="Ovreas L."/>
            <person name="Rohde M."/>
            <person name="Galperin M.Y."/>
            <person name="Jogler C."/>
        </authorList>
    </citation>
    <scope>NUCLEOTIDE SEQUENCE [LARGE SCALE GENOMIC DNA]</scope>
    <source>
        <strain evidence="1 2">CA13</strain>
    </source>
</reference>
<dbReference type="Proteomes" id="UP000315010">
    <property type="component" value="Unassembled WGS sequence"/>
</dbReference>
<name>A0A5C5Z1X5_9BACT</name>
<organism evidence="1 2">
    <name type="scientific">Novipirellula herctigrandis</name>
    <dbReference type="NCBI Taxonomy" id="2527986"/>
    <lineage>
        <taxon>Bacteria</taxon>
        <taxon>Pseudomonadati</taxon>
        <taxon>Planctomycetota</taxon>
        <taxon>Planctomycetia</taxon>
        <taxon>Pirellulales</taxon>
        <taxon>Pirellulaceae</taxon>
        <taxon>Novipirellula</taxon>
    </lineage>
</organism>
<dbReference type="AlphaFoldDB" id="A0A5C5Z1X5"/>
<evidence type="ECO:0000313" key="2">
    <source>
        <dbReference type="Proteomes" id="UP000315010"/>
    </source>
</evidence>
<dbReference type="OrthoDB" id="284997at2"/>
<proteinExistence type="predicted"/>
<keyword evidence="2" id="KW-1185">Reference proteome</keyword>
<sequence length="61" mass="6998">MTNVQPQRWRSTVVFADGRRIEVEERLPVQTIVADAKRVDAAKVKLENGTEIYLNEKGDQQ</sequence>
<protein>
    <submittedName>
        <fullName evidence="1">Uncharacterized protein</fullName>
    </submittedName>
</protein>
<dbReference type="EMBL" id="SJPJ01000001">
    <property type="protein sequence ID" value="TWT80593.1"/>
    <property type="molecule type" value="Genomic_DNA"/>
</dbReference>